<keyword evidence="2" id="KW-1185">Reference proteome</keyword>
<comment type="caution">
    <text evidence="1">The sequence shown here is derived from an EMBL/GenBank/DDBJ whole genome shotgun (WGS) entry which is preliminary data.</text>
</comment>
<sequence>MLARSPRILSIAWGRIEVESLGEAKDAKCWPGGAREWDWDETGTRHYPGIQPADVEELLEAGATTLVLSRGMQERLGVPEETLTLLRSRGIEVHTAETKQAVEIYNGLVATTAVGGLFHSTC</sequence>
<dbReference type="SUPFAM" id="SSF64076">
    <property type="entry name" value="MTH938-like"/>
    <property type="match status" value="1"/>
</dbReference>
<proteinExistence type="predicted"/>
<protein>
    <recommendedName>
        <fullName evidence="3">Dinitrogenase iron-molybdenum cofactor biosynthesis domain-containing protein</fullName>
    </recommendedName>
</protein>
<dbReference type="CDD" id="cd05126">
    <property type="entry name" value="Mth938"/>
    <property type="match status" value="1"/>
</dbReference>
<dbReference type="InterPro" id="IPR034096">
    <property type="entry name" value="AAMDC"/>
</dbReference>
<organism evidence="1 2">
    <name type="scientific">Dactylosporangium darangshiense</name>
    <dbReference type="NCBI Taxonomy" id="579108"/>
    <lineage>
        <taxon>Bacteria</taxon>
        <taxon>Bacillati</taxon>
        <taxon>Actinomycetota</taxon>
        <taxon>Actinomycetes</taxon>
        <taxon>Micromonosporales</taxon>
        <taxon>Micromonosporaceae</taxon>
        <taxon>Dactylosporangium</taxon>
    </lineage>
</organism>
<evidence type="ECO:0000313" key="2">
    <source>
        <dbReference type="Proteomes" id="UP001500620"/>
    </source>
</evidence>
<dbReference type="Gene3D" id="3.40.1230.10">
    <property type="entry name" value="MTH938-like"/>
    <property type="match status" value="1"/>
</dbReference>
<reference evidence="2" key="1">
    <citation type="journal article" date="2019" name="Int. J. Syst. Evol. Microbiol.">
        <title>The Global Catalogue of Microorganisms (GCM) 10K type strain sequencing project: providing services to taxonomists for standard genome sequencing and annotation.</title>
        <authorList>
            <consortium name="The Broad Institute Genomics Platform"/>
            <consortium name="The Broad Institute Genome Sequencing Center for Infectious Disease"/>
            <person name="Wu L."/>
            <person name="Ma J."/>
        </authorList>
    </citation>
    <scope>NUCLEOTIDE SEQUENCE [LARGE SCALE GENOMIC DNA]</scope>
    <source>
        <strain evidence="2">JCM 17441</strain>
    </source>
</reference>
<dbReference type="InterPro" id="IPR036748">
    <property type="entry name" value="MTH938-like_sf"/>
</dbReference>
<evidence type="ECO:0008006" key="3">
    <source>
        <dbReference type="Google" id="ProtNLM"/>
    </source>
</evidence>
<dbReference type="InterPro" id="IPR007523">
    <property type="entry name" value="NDUFAF3/AAMDC"/>
</dbReference>
<dbReference type="PANTHER" id="PTHR15811:SF5">
    <property type="entry name" value="MTH938 DOMAIN-CONTAINING PROTEIN"/>
    <property type="match status" value="1"/>
</dbReference>
<dbReference type="Proteomes" id="UP001500620">
    <property type="component" value="Unassembled WGS sequence"/>
</dbReference>
<name>A0ABP8D7P2_9ACTN</name>
<accession>A0ABP8D7P2</accession>
<dbReference type="Pfam" id="PF04430">
    <property type="entry name" value="DUF498"/>
    <property type="match status" value="1"/>
</dbReference>
<dbReference type="RefSeq" id="WP_345127782.1">
    <property type="nucleotide sequence ID" value="NZ_BAABAT010000007.1"/>
</dbReference>
<gene>
    <name evidence="1" type="ORF">GCM10022255_033590</name>
</gene>
<dbReference type="PANTHER" id="PTHR15811">
    <property type="entry name" value="MTH938 DOMAIN-CONTAINING PROTEIN"/>
    <property type="match status" value="1"/>
</dbReference>
<evidence type="ECO:0000313" key="1">
    <source>
        <dbReference type="EMBL" id="GAA4249435.1"/>
    </source>
</evidence>
<dbReference type="EMBL" id="BAABAT010000007">
    <property type="protein sequence ID" value="GAA4249435.1"/>
    <property type="molecule type" value="Genomic_DNA"/>
</dbReference>